<organism evidence="9 10">
    <name type="scientific">Thermosediminibacter litoriperuensis</name>
    <dbReference type="NCBI Taxonomy" id="291989"/>
    <lineage>
        <taxon>Bacteria</taxon>
        <taxon>Bacillati</taxon>
        <taxon>Bacillota</taxon>
        <taxon>Clostridia</taxon>
        <taxon>Thermosediminibacterales</taxon>
        <taxon>Thermosediminibacteraceae</taxon>
        <taxon>Thermosediminibacter</taxon>
    </lineage>
</organism>
<dbReference type="Proteomes" id="UP000322294">
    <property type="component" value="Unassembled WGS sequence"/>
</dbReference>
<dbReference type="InterPro" id="IPR058240">
    <property type="entry name" value="rSAM_sf"/>
</dbReference>
<dbReference type="PROSITE" id="PS51918">
    <property type="entry name" value="RADICAL_SAM"/>
    <property type="match status" value="1"/>
</dbReference>
<sequence>MSEHIIVCSTTSHMLKGEKALRTAGIPVRLIPTPKKYGRLCTTAIVIPTEMKPAAEAILQREKVEYTGIYEFEPFRVDNLLPADGGVGEDFAGLIKKIESGRDLTLKEIERLLASENPLEVEALLAAGDRMRQKTVGDVVDIRGAVEFSNYCRKNCNYCGLRSGNTSLPRYRMTPEEIIKVAVEMKRLGLSTVILQSGEDPWYTGEKIVEILRGIKRETGMRITLSIGERPRRELEAFREAGANNYLLKIESANREVFALAHPDDDYDVRVKNIRDLKELGYVTGSGCIVGLPGQRPGHLAEDIAFLKDMGINMVGLGPFLPARNTPFENMPPGDLLMSLKMVAVARLVLKHVFIPSTTAMATLSPDGQKRGLLSGANVIMVNFTPPRFRKAYEIYSNKAVVTLQSAVDLVKSLGRKLPPYLKEFV</sequence>
<dbReference type="GO" id="GO:0042364">
    <property type="term" value="P:water-soluble vitamin biosynthetic process"/>
    <property type="evidence" value="ECO:0007669"/>
    <property type="project" value="UniProtKB-ARBA"/>
</dbReference>
<keyword evidence="3" id="KW-0949">S-adenosyl-L-methionine</keyword>
<dbReference type="InterPro" id="IPR007197">
    <property type="entry name" value="rSAM"/>
</dbReference>
<dbReference type="InterPro" id="IPR006638">
    <property type="entry name" value="Elp3/MiaA/NifB-like_rSAM"/>
</dbReference>
<evidence type="ECO:0000256" key="3">
    <source>
        <dbReference type="ARBA" id="ARBA00022691"/>
    </source>
</evidence>
<evidence type="ECO:0000256" key="1">
    <source>
        <dbReference type="ARBA" id="ARBA00001966"/>
    </source>
</evidence>
<dbReference type="GO" id="GO:0046872">
    <property type="term" value="F:metal ion binding"/>
    <property type="evidence" value="ECO:0007669"/>
    <property type="project" value="UniProtKB-KW"/>
</dbReference>
<dbReference type="OrthoDB" id="9775764at2"/>
<dbReference type="AlphaFoldDB" id="A0A5S5AVP9"/>
<dbReference type="Pfam" id="PF04055">
    <property type="entry name" value="Radical_SAM"/>
    <property type="match status" value="1"/>
</dbReference>
<dbReference type="PANTHER" id="PTHR43726">
    <property type="entry name" value="3-METHYLORNITHINE SYNTHASE"/>
    <property type="match status" value="1"/>
</dbReference>
<dbReference type="InterPro" id="IPR021778">
    <property type="entry name" value="Se/S_carrier-like"/>
</dbReference>
<dbReference type="GO" id="GO:0051539">
    <property type="term" value="F:4 iron, 4 sulfur cluster binding"/>
    <property type="evidence" value="ECO:0007669"/>
    <property type="project" value="UniProtKB-KW"/>
</dbReference>
<keyword evidence="6" id="KW-0411">Iron-sulfur</keyword>
<dbReference type="SFLD" id="SFLDG01082">
    <property type="entry name" value="B12-binding_domain_containing"/>
    <property type="match status" value="1"/>
</dbReference>
<evidence type="ECO:0000256" key="6">
    <source>
        <dbReference type="ARBA" id="ARBA00023014"/>
    </source>
</evidence>
<name>A0A5S5AVP9_9FIRM</name>
<dbReference type="PANTHER" id="PTHR43726:SF1">
    <property type="entry name" value="BIOTIN SYNTHASE"/>
    <property type="match status" value="1"/>
</dbReference>
<evidence type="ECO:0000313" key="9">
    <source>
        <dbReference type="EMBL" id="TYP57415.1"/>
    </source>
</evidence>
<dbReference type="GO" id="GO:0016740">
    <property type="term" value="F:transferase activity"/>
    <property type="evidence" value="ECO:0007669"/>
    <property type="project" value="TreeGrafter"/>
</dbReference>
<keyword evidence="10" id="KW-1185">Reference proteome</keyword>
<dbReference type="EMBL" id="VNHO01000006">
    <property type="protein sequence ID" value="TYP57415.1"/>
    <property type="molecule type" value="Genomic_DNA"/>
</dbReference>
<evidence type="ECO:0000259" key="8">
    <source>
        <dbReference type="PROSITE" id="PS51918"/>
    </source>
</evidence>
<keyword evidence="5" id="KW-0408">Iron</keyword>
<dbReference type="SFLD" id="SFLDG01060">
    <property type="entry name" value="BATS_domain_containing"/>
    <property type="match status" value="1"/>
</dbReference>
<dbReference type="InterPro" id="IPR034422">
    <property type="entry name" value="HydE/PylB-like"/>
</dbReference>
<feature type="domain" description="Radical SAM core" evidence="8">
    <location>
        <begin position="134"/>
        <end position="358"/>
    </location>
</feature>
<dbReference type="Gene3D" id="3.20.20.70">
    <property type="entry name" value="Aldolase class I"/>
    <property type="match status" value="1"/>
</dbReference>
<comment type="cofactor">
    <cofactor evidence="1">
        <name>[4Fe-4S] cluster</name>
        <dbReference type="ChEBI" id="CHEBI:49883"/>
    </cofactor>
</comment>
<accession>A0A5S5AVP9</accession>
<keyword evidence="2" id="KW-0004">4Fe-4S</keyword>
<dbReference type="SFLD" id="SFLDS00029">
    <property type="entry name" value="Radical_SAM"/>
    <property type="match status" value="1"/>
</dbReference>
<evidence type="ECO:0000256" key="5">
    <source>
        <dbReference type="ARBA" id="ARBA00023004"/>
    </source>
</evidence>
<evidence type="ECO:0000256" key="7">
    <source>
        <dbReference type="ARBA" id="ARBA00034078"/>
    </source>
</evidence>
<dbReference type="RefSeq" id="WP_148866531.1">
    <property type="nucleotide sequence ID" value="NZ_VNHO01000006.1"/>
</dbReference>
<proteinExistence type="predicted"/>
<evidence type="ECO:0000313" key="10">
    <source>
        <dbReference type="Proteomes" id="UP000322294"/>
    </source>
</evidence>
<dbReference type="CDD" id="cd01335">
    <property type="entry name" value="Radical_SAM"/>
    <property type="match status" value="1"/>
</dbReference>
<dbReference type="GO" id="GO:0044272">
    <property type="term" value="P:sulfur compound biosynthetic process"/>
    <property type="evidence" value="ECO:0007669"/>
    <property type="project" value="UniProtKB-ARBA"/>
</dbReference>
<dbReference type="SMART" id="SM00876">
    <property type="entry name" value="BATS"/>
    <property type="match status" value="1"/>
</dbReference>
<dbReference type="InterPro" id="IPR010722">
    <property type="entry name" value="BATS_dom"/>
</dbReference>
<evidence type="ECO:0000256" key="2">
    <source>
        <dbReference type="ARBA" id="ARBA00022485"/>
    </source>
</evidence>
<comment type="caution">
    <text evidence="9">The sequence shown here is derived from an EMBL/GenBank/DDBJ whole genome shotgun (WGS) entry which is preliminary data.</text>
</comment>
<keyword evidence="4" id="KW-0479">Metal-binding</keyword>
<evidence type="ECO:0000256" key="4">
    <source>
        <dbReference type="ARBA" id="ARBA00022723"/>
    </source>
</evidence>
<dbReference type="SUPFAM" id="SSF102114">
    <property type="entry name" value="Radical SAM enzymes"/>
    <property type="match status" value="1"/>
</dbReference>
<dbReference type="InterPro" id="IPR013785">
    <property type="entry name" value="Aldolase_TIM"/>
</dbReference>
<dbReference type="InterPro" id="IPR024021">
    <property type="entry name" value="FeFe-hyd_HydE_rSAM"/>
</dbReference>
<dbReference type="SMART" id="SM00729">
    <property type="entry name" value="Elp3"/>
    <property type="match status" value="1"/>
</dbReference>
<protein>
    <submittedName>
        <fullName evidence="9">Iron-only hydrogenase maturation protein HydE</fullName>
    </submittedName>
</protein>
<dbReference type="Pfam" id="PF11823">
    <property type="entry name" value="Se_S_carrier"/>
    <property type="match status" value="1"/>
</dbReference>
<dbReference type="SFLD" id="SFLDG01280">
    <property type="entry name" value="HydE/PylB-like"/>
    <property type="match status" value="1"/>
</dbReference>
<reference evidence="9 10" key="1">
    <citation type="submission" date="2019-07" db="EMBL/GenBank/DDBJ databases">
        <title>Genomic Encyclopedia of Type Strains, Phase I: the one thousand microbial genomes (KMG-I) project.</title>
        <authorList>
            <person name="Kyrpides N."/>
        </authorList>
    </citation>
    <scope>NUCLEOTIDE SEQUENCE [LARGE SCALE GENOMIC DNA]</scope>
    <source>
        <strain evidence="9 10">DSM 16647</strain>
    </source>
</reference>
<dbReference type="NCBIfam" id="TIGR03956">
    <property type="entry name" value="rSAM_HydE"/>
    <property type="match status" value="1"/>
</dbReference>
<comment type="cofactor">
    <cofactor evidence="7">
        <name>[2Fe-2S] cluster</name>
        <dbReference type="ChEBI" id="CHEBI:190135"/>
    </cofactor>
</comment>
<gene>
    <name evidence="9" type="ORF">LZ11_00726</name>
</gene>